<feature type="compositionally biased region" description="Polar residues" evidence="1">
    <location>
        <begin position="135"/>
        <end position="148"/>
    </location>
</feature>
<evidence type="ECO:0000313" key="2">
    <source>
        <dbReference type="EMBL" id="ORZ04197.1"/>
    </source>
</evidence>
<feature type="compositionally biased region" description="Polar residues" evidence="1">
    <location>
        <begin position="262"/>
        <end position="281"/>
    </location>
</feature>
<reference evidence="2 3" key="1">
    <citation type="submission" date="2016-07" db="EMBL/GenBank/DDBJ databases">
        <title>Pervasive Adenine N6-methylation of Active Genes in Fungi.</title>
        <authorList>
            <consortium name="DOE Joint Genome Institute"/>
            <person name="Mondo S.J."/>
            <person name="Dannebaum R.O."/>
            <person name="Kuo R.C."/>
            <person name="Labutti K."/>
            <person name="Haridas S."/>
            <person name="Kuo A."/>
            <person name="Salamov A."/>
            <person name="Ahrendt S.R."/>
            <person name="Lipzen A."/>
            <person name="Sullivan W."/>
            <person name="Andreopoulos W.B."/>
            <person name="Clum A."/>
            <person name="Lindquist E."/>
            <person name="Daum C."/>
            <person name="Ramamoorthy G.K."/>
            <person name="Gryganskyi A."/>
            <person name="Culley D."/>
            <person name="Magnuson J.K."/>
            <person name="James T.Y."/>
            <person name="O'Malley M.A."/>
            <person name="Stajich J.E."/>
            <person name="Spatafora J.W."/>
            <person name="Visel A."/>
            <person name="Grigoriev I.V."/>
        </authorList>
    </citation>
    <scope>NUCLEOTIDE SEQUENCE [LARGE SCALE GENOMIC DNA]</scope>
    <source>
        <strain evidence="2 3">NRRL 3116</strain>
    </source>
</reference>
<sequence length="338" mass="35962">MSRSVPIEDPLLHPPTPPIQAEQTEQKQDRTEQPRSSLQFDDGPIPFQTTSSTEATAKNTSIFAPIQAQPLSKPNTVPVKASAVGNASETEAASLPKFVDPLTAAALEQNIEGTGSIESTVNKAATTETTTMNTSIASVPSSPSTQGSAPLPNISIPTGHNNIPTEYPTHLASPPLPQRPSSRGGTPFAAFQSFSSALQPPSASEAPVSTDLSSGLGSIVGGSIGLSFKESQQGDEAKDKARNDTSTTTAAQQQQRAKQNPIGISTANIAGTGIGSIQDQSDMVHQELRSPEQQHHALEQQQEQQQQQHQQQQPQHRTERNSQMTIKLVEQGREQYVG</sequence>
<gene>
    <name evidence="2" type="ORF">BCR41DRAFT_200529</name>
</gene>
<feature type="compositionally biased region" description="Polar residues" evidence="1">
    <location>
        <begin position="155"/>
        <end position="164"/>
    </location>
</feature>
<feature type="region of interest" description="Disordered" evidence="1">
    <location>
        <begin position="128"/>
        <end position="338"/>
    </location>
</feature>
<comment type="caution">
    <text evidence="2">The sequence shown here is derived from an EMBL/GenBank/DDBJ whole genome shotgun (WGS) entry which is preliminary data.</text>
</comment>
<feature type="compositionally biased region" description="Low complexity" evidence="1">
    <location>
        <begin position="299"/>
        <end position="315"/>
    </location>
</feature>
<feature type="compositionally biased region" description="Low complexity" evidence="1">
    <location>
        <begin position="247"/>
        <end position="259"/>
    </location>
</feature>
<proteinExistence type="predicted"/>
<evidence type="ECO:0000256" key="1">
    <source>
        <dbReference type="SAM" id="MobiDB-lite"/>
    </source>
</evidence>
<dbReference type="GeneID" id="33561724"/>
<dbReference type="OrthoDB" id="2493939at2759"/>
<organism evidence="2 3">
    <name type="scientific">Lobosporangium transversale</name>
    <dbReference type="NCBI Taxonomy" id="64571"/>
    <lineage>
        <taxon>Eukaryota</taxon>
        <taxon>Fungi</taxon>
        <taxon>Fungi incertae sedis</taxon>
        <taxon>Mucoromycota</taxon>
        <taxon>Mortierellomycotina</taxon>
        <taxon>Mortierellomycetes</taxon>
        <taxon>Mortierellales</taxon>
        <taxon>Mortierellaceae</taxon>
        <taxon>Lobosporangium</taxon>
    </lineage>
</organism>
<keyword evidence="3" id="KW-1185">Reference proteome</keyword>
<evidence type="ECO:0000313" key="3">
    <source>
        <dbReference type="Proteomes" id="UP000193648"/>
    </source>
</evidence>
<dbReference type="RefSeq" id="XP_021876411.1">
    <property type="nucleotide sequence ID" value="XM_022019880.1"/>
</dbReference>
<dbReference type="Proteomes" id="UP000193648">
    <property type="component" value="Unassembled WGS sequence"/>
</dbReference>
<dbReference type="EMBL" id="MCFF01000059">
    <property type="protein sequence ID" value="ORZ04197.1"/>
    <property type="molecule type" value="Genomic_DNA"/>
</dbReference>
<dbReference type="AlphaFoldDB" id="A0A1Y2G8I0"/>
<name>A0A1Y2G8I0_9FUNG</name>
<dbReference type="InParanoid" id="A0A1Y2G8I0"/>
<feature type="compositionally biased region" description="Basic and acidic residues" evidence="1">
    <location>
        <begin position="24"/>
        <end position="33"/>
    </location>
</feature>
<protein>
    <submittedName>
        <fullName evidence="2">Uncharacterized protein</fullName>
    </submittedName>
</protein>
<feature type="compositionally biased region" description="Polar residues" evidence="1">
    <location>
        <begin position="192"/>
        <end position="202"/>
    </location>
</feature>
<feature type="compositionally biased region" description="Basic and acidic residues" evidence="1">
    <location>
        <begin position="282"/>
        <end position="298"/>
    </location>
</feature>
<feature type="region of interest" description="Disordered" evidence="1">
    <location>
        <begin position="1"/>
        <end position="89"/>
    </location>
</feature>
<feature type="compositionally biased region" description="Polar residues" evidence="1">
    <location>
        <begin position="47"/>
        <end position="62"/>
    </location>
</feature>
<accession>A0A1Y2G8I0</accession>